<keyword evidence="2" id="KW-1133">Transmembrane helix</keyword>
<gene>
    <name evidence="3" type="ORF">GII31_18515</name>
</gene>
<accession>A0ABX6IMM8</accession>
<feature type="transmembrane region" description="Helical" evidence="2">
    <location>
        <begin position="30"/>
        <end position="50"/>
    </location>
</feature>
<name>A0ABX6IMM8_9ACTN</name>
<evidence type="ECO:0000313" key="3">
    <source>
        <dbReference type="EMBL" id="QHN36591.1"/>
    </source>
</evidence>
<evidence type="ECO:0000313" key="4">
    <source>
        <dbReference type="Proteomes" id="UP001059836"/>
    </source>
</evidence>
<evidence type="ECO:0000256" key="1">
    <source>
        <dbReference type="SAM" id="MobiDB-lite"/>
    </source>
</evidence>
<dbReference type="Proteomes" id="UP001059836">
    <property type="component" value="Chromosome"/>
</dbReference>
<protein>
    <submittedName>
        <fullName evidence="3">Uncharacterized protein</fullName>
    </submittedName>
</protein>
<organism evidence="3 4">
    <name type="scientific">Gordonia pseudamarae</name>
    <dbReference type="NCBI Taxonomy" id="2831662"/>
    <lineage>
        <taxon>Bacteria</taxon>
        <taxon>Bacillati</taxon>
        <taxon>Actinomycetota</taxon>
        <taxon>Actinomycetes</taxon>
        <taxon>Mycobacteriales</taxon>
        <taxon>Gordoniaceae</taxon>
        <taxon>Gordonia</taxon>
    </lineage>
</organism>
<reference evidence="3" key="1">
    <citation type="journal article" date="2021" name="Nat. Microbiol.">
        <title>Cocultivation of an ultrasmall environmental parasitic bacterium with lytic ability against bacteria associated with wastewater foams.</title>
        <authorList>
            <person name="Batinovic S."/>
            <person name="Rose J.J.A."/>
            <person name="Ratcliffe J."/>
            <person name="Seviour R.J."/>
            <person name="Petrovski S."/>
        </authorList>
    </citation>
    <scope>NUCLEOTIDE SEQUENCE</scope>
    <source>
        <strain evidence="3">CON9</strain>
    </source>
</reference>
<feature type="compositionally biased region" description="Low complexity" evidence="1">
    <location>
        <begin position="185"/>
        <end position="210"/>
    </location>
</feature>
<keyword evidence="4" id="KW-1185">Reference proteome</keyword>
<keyword evidence="2" id="KW-0812">Transmembrane</keyword>
<feature type="transmembrane region" description="Helical" evidence="2">
    <location>
        <begin position="138"/>
        <end position="158"/>
    </location>
</feature>
<feature type="region of interest" description="Disordered" evidence="1">
    <location>
        <begin position="172"/>
        <end position="249"/>
    </location>
</feature>
<dbReference type="RefSeq" id="WP_213244858.1">
    <property type="nucleotide sequence ID" value="NZ_CP045806.1"/>
</dbReference>
<feature type="compositionally biased region" description="Polar residues" evidence="1">
    <location>
        <begin position="232"/>
        <end position="249"/>
    </location>
</feature>
<feature type="transmembrane region" description="Helical" evidence="2">
    <location>
        <begin position="83"/>
        <end position="104"/>
    </location>
</feature>
<sequence>MSVPFPSAHRPEQPGDGPAGRPKLADSVSIAVELWVVVIVGQIIAFVGQYQMIRDFVADYVADLPEDTPQSQIDLLSEPSTTVGLMVVVGTVLTVISIGVVLLVRNGYNAARVLLGGMSAYLAVSMVMAFFADMTPGWVMIPVVISGVAALGAAVMLMRGDSYTYCRAMARHRRDKRNPPRPQMPASGGYPPYPQGGYPQSGYPQAGYPQAGEPPAGQRSEDRPTPEPGSSYGEQQPTQTEGRNSGDQT</sequence>
<proteinExistence type="predicted"/>
<dbReference type="EMBL" id="CP045809">
    <property type="protein sequence ID" value="QHN36591.1"/>
    <property type="molecule type" value="Genomic_DNA"/>
</dbReference>
<evidence type="ECO:0000256" key="2">
    <source>
        <dbReference type="SAM" id="Phobius"/>
    </source>
</evidence>
<keyword evidence="2" id="KW-0472">Membrane</keyword>
<feature type="transmembrane region" description="Helical" evidence="2">
    <location>
        <begin position="111"/>
        <end position="132"/>
    </location>
</feature>
<feature type="region of interest" description="Disordered" evidence="1">
    <location>
        <begin position="1"/>
        <end position="22"/>
    </location>
</feature>